<dbReference type="RefSeq" id="WP_068007206.1">
    <property type="nucleotide sequence ID" value="NZ_FOFM01000001.1"/>
</dbReference>
<dbReference type="Proteomes" id="UP000076577">
    <property type="component" value="Unassembled WGS sequence"/>
</dbReference>
<dbReference type="PANTHER" id="PTHR43544">
    <property type="entry name" value="SHORT-CHAIN DEHYDROGENASE/REDUCTASE"/>
    <property type="match status" value="1"/>
</dbReference>
<dbReference type="Gene3D" id="3.40.50.720">
    <property type="entry name" value="NAD(P)-binding Rossmann-like Domain"/>
    <property type="match status" value="1"/>
</dbReference>
<gene>
    <name evidence="1" type="primary">csgA</name>
    <name evidence="1" type="ORF">PsAD2_02934</name>
</gene>
<sequence length="242" mass="26433">MAFPPKRIAVFGASGALGAAFTKACLDRYESATVFCFARSLERIPAYKRTQHYSLGLEDNLMQTSAGAIKAQGGLDIIFVATGQLHSPTTQPEKTIRFLSATAMEETFLANSILPALIMKHYLPLLPRHNKGVFAAISARVGSISDNFLGGWYSYRASKAALNMLIRCAAIEMQRTHEKSVVIGLHPGTVDSALSKPFQRNIPEQQLLTPSKSAVMMLDIIESCNQSQSGKCFAYDRTEISP</sequence>
<organism evidence="1 2">
    <name type="scientific">Pseudovibrio axinellae</name>
    <dbReference type="NCBI Taxonomy" id="989403"/>
    <lineage>
        <taxon>Bacteria</taxon>
        <taxon>Pseudomonadati</taxon>
        <taxon>Pseudomonadota</taxon>
        <taxon>Alphaproteobacteria</taxon>
        <taxon>Hyphomicrobiales</taxon>
        <taxon>Stappiaceae</taxon>
        <taxon>Pseudovibrio</taxon>
    </lineage>
</organism>
<evidence type="ECO:0000313" key="1">
    <source>
        <dbReference type="EMBL" id="KZL17816.1"/>
    </source>
</evidence>
<dbReference type="GO" id="GO:0016491">
    <property type="term" value="F:oxidoreductase activity"/>
    <property type="evidence" value="ECO:0007669"/>
    <property type="project" value="TreeGrafter"/>
</dbReference>
<dbReference type="InterPro" id="IPR002347">
    <property type="entry name" value="SDR_fam"/>
</dbReference>
<proteinExistence type="predicted"/>
<dbReference type="SUPFAM" id="SSF51735">
    <property type="entry name" value="NAD(P)-binding Rossmann-fold domains"/>
    <property type="match status" value="1"/>
</dbReference>
<dbReference type="GO" id="GO:0005737">
    <property type="term" value="C:cytoplasm"/>
    <property type="evidence" value="ECO:0007669"/>
    <property type="project" value="TreeGrafter"/>
</dbReference>
<accession>A0A165XLE6</accession>
<dbReference type="OrthoDB" id="9785826at2"/>
<comment type="caution">
    <text evidence="1">The sequence shown here is derived from an EMBL/GenBank/DDBJ whole genome shotgun (WGS) entry which is preliminary data.</text>
</comment>
<dbReference type="AlphaFoldDB" id="A0A165XLE6"/>
<reference evidence="1 2" key="1">
    <citation type="journal article" date="2016" name="Front. Microbiol.">
        <title>Comparative Genomic Analysis Reveals a Diverse Repertoire of Genes Involved in Prokaryote-Eukaryote Interactions within the Pseudovibrio Genus.</title>
        <authorList>
            <person name="Romano S."/>
            <person name="Fernandez-Guerra A."/>
            <person name="Reen F.J."/>
            <person name="Glockner F.O."/>
            <person name="Crowley S.P."/>
            <person name="O'Sullivan O."/>
            <person name="Cotter P.D."/>
            <person name="Adams C."/>
            <person name="Dobson A.D."/>
            <person name="O'Gara F."/>
        </authorList>
    </citation>
    <scope>NUCLEOTIDE SEQUENCE [LARGE SCALE GENOMIC DNA]</scope>
    <source>
        <strain evidence="1 2">Ad2</strain>
    </source>
</reference>
<keyword evidence="2" id="KW-1185">Reference proteome</keyword>
<dbReference type="InterPro" id="IPR051468">
    <property type="entry name" value="Fungal_SecMetab_SDRs"/>
</dbReference>
<evidence type="ECO:0000313" key="2">
    <source>
        <dbReference type="Proteomes" id="UP000076577"/>
    </source>
</evidence>
<dbReference type="Pfam" id="PF00106">
    <property type="entry name" value="adh_short"/>
    <property type="match status" value="1"/>
</dbReference>
<protein>
    <submittedName>
        <fullName evidence="1">C-factor</fullName>
    </submittedName>
</protein>
<dbReference type="PRINTS" id="PR00081">
    <property type="entry name" value="GDHRDH"/>
</dbReference>
<dbReference type="EMBL" id="LMCB01000029">
    <property type="protein sequence ID" value="KZL17816.1"/>
    <property type="molecule type" value="Genomic_DNA"/>
</dbReference>
<dbReference type="STRING" id="989403.SAMN05421798_101216"/>
<dbReference type="InterPro" id="IPR036291">
    <property type="entry name" value="NAD(P)-bd_dom_sf"/>
</dbReference>
<dbReference type="PATRIC" id="fig|989403.3.peg.3146"/>
<dbReference type="PANTHER" id="PTHR43544:SF12">
    <property type="entry name" value="NAD(P)-BINDING ROSSMANN-FOLD SUPERFAMILY PROTEIN"/>
    <property type="match status" value="1"/>
</dbReference>
<name>A0A165XLE6_9HYPH</name>